<dbReference type="InterPro" id="IPR007712">
    <property type="entry name" value="RelE/ParE_toxin"/>
</dbReference>
<dbReference type="AlphaFoldDB" id="A0A120DHP4"/>
<proteinExistence type="predicted"/>
<dbReference type="GO" id="GO:0006402">
    <property type="term" value="P:mRNA catabolic process"/>
    <property type="evidence" value="ECO:0007669"/>
    <property type="project" value="TreeGrafter"/>
</dbReference>
<organism evidence="2 3">
    <name type="scientific">Lactobacillus crispatus</name>
    <dbReference type="NCBI Taxonomy" id="47770"/>
    <lineage>
        <taxon>Bacteria</taxon>
        <taxon>Bacillati</taxon>
        <taxon>Bacillota</taxon>
        <taxon>Bacilli</taxon>
        <taxon>Lactobacillales</taxon>
        <taxon>Lactobacillaceae</taxon>
        <taxon>Lactobacillus</taxon>
    </lineage>
</organism>
<evidence type="ECO:0000313" key="2">
    <source>
        <dbReference type="EMBL" id="KWU02795.1"/>
    </source>
</evidence>
<dbReference type="Gene3D" id="3.30.2310.20">
    <property type="entry name" value="RelE-like"/>
    <property type="match status" value="1"/>
</dbReference>
<dbReference type="EMBL" id="LJGP01000068">
    <property type="protein sequence ID" value="KWU02795.1"/>
    <property type="molecule type" value="Genomic_DNA"/>
</dbReference>
<dbReference type="Pfam" id="PF15738">
    <property type="entry name" value="YafQ_toxin"/>
    <property type="match status" value="1"/>
</dbReference>
<dbReference type="PATRIC" id="fig|47770.28.peg.1830"/>
<dbReference type="InterPro" id="IPR035093">
    <property type="entry name" value="RelE/ParE_toxin_dom_sf"/>
</dbReference>
<protein>
    <submittedName>
        <fullName evidence="2">Addiction module toxin RelE</fullName>
    </submittedName>
</protein>
<dbReference type="GO" id="GO:0004521">
    <property type="term" value="F:RNA endonuclease activity"/>
    <property type="evidence" value="ECO:0007669"/>
    <property type="project" value="TreeGrafter"/>
</dbReference>
<reference evidence="2 3" key="1">
    <citation type="journal article" date="2016" name="Microbiology (Mosc.)">
        <title>Comparison of Lactobacillus crispatus isolates from Lactobacillus-dominated vaginal microbiomes with isolates from microbiomes containing bacterial vaginosis-associated bacteria.</title>
        <authorList>
            <person name="Abdelmaksoud A.A."/>
            <person name="Koparde V.N."/>
            <person name="Sheth N.U."/>
            <person name="Serrano M.G."/>
            <person name="Glascock A.L."/>
            <person name="Fettweis J.M."/>
            <person name="Strauss Iii J.F."/>
            <person name="Buck G.A."/>
            <person name="Jefferson K.K."/>
        </authorList>
    </citation>
    <scope>NUCLEOTIDE SEQUENCE [LARGE SCALE GENOMIC DNA]</scope>
    <source>
        <strain evidence="2 3">VMC3</strain>
    </source>
</reference>
<dbReference type="RefSeq" id="WP_060462618.1">
    <property type="nucleotide sequence ID" value="NZ_AP025162.1"/>
</dbReference>
<dbReference type="SUPFAM" id="SSF143011">
    <property type="entry name" value="RelE-like"/>
    <property type="match status" value="1"/>
</dbReference>
<keyword evidence="1" id="KW-1277">Toxin-antitoxin system</keyword>
<accession>A0A120DHP4</accession>
<dbReference type="NCBIfam" id="TIGR02385">
    <property type="entry name" value="RelE_StbE"/>
    <property type="match status" value="1"/>
</dbReference>
<dbReference type="PANTHER" id="PTHR40588">
    <property type="entry name" value="MRNA INTERFERASE TOXIN YAFQ"/>
    <property type="match status" value="1"/>
</dbReference>
<evidence type="ECO:0000313" key="3">
    <source>
        <dbReference type="Proteomes" id="UP000067598"/>
    </source>
</evidence>
<comment type="caution">
    <text evidence="2">The sequence shown here is derived from an EMBL/GenBank/DDBJ whole genome shotgun (WGS) entry which is preliminary data.</text>
</comment>
<evidence type="ECO:0000256" key="1">
    <source>
        <dbReference type="ARBA" id="ARBA00022649"/>
    </source>
</evidence>
<dbReference type="PANTHER" id="PTHR40588:SF1">
    <property type="entry name" value="MRNA INTERFERASE TOXIN YAFQ"/>
    <property type="match status" value="1"/>
</dbReference>
<sequence length="103" mass="11936">MYAVKYEPQFKKDYKKFKKDHPELIKDFKNTVNQLVNKGKVGDGYDLHPLDKRGGNCSGHFDYHLSDGKVDVVVIYKPHKTNPIIRLVRIGNHGDLFEGKETY</sequence>
<dbReference type="Proteomes" id="UP000067598">
    <property type="component" value="Unassembled WGS sequence"/>
</dbReference>
<dbReference type="InterPro" id="IPR004386">
    <property type="entry name" value="Toxin_YafQ-like"/>
</dbReference>
<name>A0A120DHP4_9LACO</name>
<gene>
    <name evidence="2" type="ORF">AEL95_10690</name>
</gene>
<dbReference type="GO" id="GO:0006415">
    <property type="term" value="P:translational termination"/>
    <property type="evidence" value="ECO:0007669"/>
    <property type="project" value="TreeGrafter"/>
</dbReference>